<gene>
    <name evidence="1" type="ORF">pdam_00022935</name>
</gene>
<dbReference type="EMBL" id="RCHS01001597">
    <property type="protein sequence ID" value="RMX52646.1"/>
    <property type="molecule type" value="Genomic_DNA"/>
</dbReference>
<dbReference type="Proteomes" id="UP000275408">
    <property type="component" value="Unassembled WGS sequence"/>
</dbReference>
<comment type="caution">
    <text evidence="1">The sequence shown here is derived from an EMBL/GenBank/DDBJ whole genome shotgun (WGS) entry which is preliminary data.</text>
</comment>
<sequence length="190" mass="22305">MTVQDIFAEQIRRQSVTMAEVLKLEHNHPLLKNCENKRLHDKVRRLYPFKKTTDGECLEDTQKSVDAIEDSDVNSLTVAPTNQSKTRIFEEEEFSLFKELFKDMIQNGVKIEQKEVVNRLKRNRHGYLYEKYTKQKVTDKIRGLLTTHIREWRNGETADMLKKTTGNSFALKLSSRKIHQESRSVHTNVV</sequence>
<proteinExistence type="predicted"/>
<reference evidence="1 2" key="1">
    <citation type="journal article" date="2018" name="Sci. Rep.">
        <title>Comparative analysis of the Pocillopora damicornis genome highlights role of immune system in coral evolution.</title>
        <authorList>
            <person name="Cunning R."/>
            <person name="Bay R.A."/>
            <person name="Gillette P."/>
            <person name="Baker A.C."/>
            <person name="Traylor-Knowles N."/>
        </authorList>
    </citation>
    <scope>NUCLEOTIDE SEQUENCE [LARGE SCALE GENOMIC DNA]</scope>
    <source>
        <strain evidence="1">RSMAS</strain>
        <tissue evidence="1">Whole animal</tissue>
    </source>
</reference>
<evidence type="ECO:0000313" key="2">
    <source>
        <dbReference type="Proteomes" id="UP000275408"/>
    </source>
</evidence>
<accession>A0A3M6UG95</accession>
<dbReference type="AlphaFoldDB" id="A0A3M6UG95"/>
<organism evidence="1 2">
    <name type="scientific">Pocillopora damicornis</name>
    <name type="common">Cauliflower coral</name>
    <name type="synonym">Millepora damicornis</name>
    <dbReference type="NCBI Taxonomy" id="46731"/>
    <lineage>
        <taxon>Eukaryota</taxon>
        <taxon>Metazoa</taxon>
        <taxon>Cnidaria</taxon>
        <taxon>Anthozoa</taxon>
        <taxon>Hexacorallia</taxon>
        <taxon>Scleractinia</taxon>
        <taxon>Astrocoeniina</taxon>
        <taxon>Pocilloporidae</taxon>
        <taxon>Pocillopora</taxon>
    </lineage>
</organism>
<keyword evidence="2" id="KW-1185">Reference proteome</keyword>
<evidence type="ECO:0000313" key="1">
    <source>
        <dbReference type="EMBL" id="RMX52646.1"/>
    </source>
</evidence>
<protein>
    <submittedName>
        <fullName evidence="1">Uncharacterized protein</fullName>
    </submittedName>
</protein>
<name>A0A3M6UG95_POCDA</name>